<feature type="domain" description="Lipoyl-binding" evidence="9">
    <location>
        <begin position="82"/>
        <end position="158"/>
    </location>
</feature>
<dbReference type="PRINTS" id="PR01071">
    <property type="entry name" value="ACOABIOTINCC"/>
</dbReference>
<keyword evidence="5 8" id="KW-0443">Lipid metabolism</keyword>
<dbReference type="InterPro" id="IPR011053">
    <property type="entry name" value="Single_hybrid_motif"/>
</dbReference>
<organism evidence="10 11">
    <name type="scientific">Micromonospora cathayae</name>
    <dbReference type="NCBI Taxonomy" id="3028804"/>
    <lineage>
        <taxon>Bacteria</taxon>
        <taxon>Bacillati</taxon>
        <taxon>Actinomycetota</taxon>
        <taxon>Actinomycetes</taxon>
        <taxon>Micromonosporales</taxon>
        <taxon>Micromonosporaceae</taxon>
        <taxon>Micromonospora</taxon>
    </lineage>
</organism>
<dbReference type="InterPro" id="IPR001249">
    <property type="entry name" value="AcCoA_biotinCC"/>
</dbReference>
<evidence type="ECO:0000313" key="10">
    <source>
        <dbReference type="EMBL" id="WDZ82171.1"/>
    </source>
</evidence>
<dbReference type="CDD" id="cd06850">
    <property type="entry name" value="biotinyl_domain"/>
    <property type="match status" value="1"/>
</dbReference>
<evidence type="ECO:0000256" key="8">
    <source>
        <dbReference type="RuleBase" id="RU364072"/>
    </source>
</evidence>
<proteinExistence type="predicted"/>
<dbReference type="SUPFAM" id="SSF51230">
    <property type="entry name" value="Single hybrid motif"/>
    <property type="match status" value="1"/>
</dbReference>
<evidence type="ECO:0000256" key="6">
    <source>
        <dbReference type="ARBA" id="ARBA00023160"/>
    </source>
</evidence>
<dbReference type="InterPro" id="IPR050709">
    <property type="entry name" value="Biotin_Carboxyl_Carrier/Decarb"/>
</dbReference>
<dbReference type="InterPro" id="IPR001882">
    <property type="entry name" value="Biotin_BS"/>
</dbReference>
<reference evidence="10 11" key="1">
    <citation type="submission" date="2023-02" db="EMBL/GenBank/DDBJ databases">
        <authorList>
            <person name="Mo P."/>
        </authorList>
    </citation>
    <scope>NUCLEOTIDE SEQUENCE [LARGE SCALE GENOMIC DNA]</scope>
    <source>
        <strain evidence="10 11">HUAS 3</strain>
    </source>
</reference>
<keyword evidence="7 8" id="KW-0092">Biotin</keyword>
<evidence type="ECO:0000256" key="7">
    <source>
        <dbReference type="ARBA" id="ARBA00023267"/>
    </source>
</evidence>
<dbReference type="PANTHER" id="PTHR45266">
    <property type="entry name" value="OXALOACETATE DECARBOXYLASE ALPHA CHAIN"/>
    <property type="match status" value="1"/>
</dbReference>
<name>A0ABY7ZHE5_9ACTN</name>
<protein>
    <recommendedName>
        <fullName evidence="2 8">Biotin carboxyl carrier protein of acetyl-CoA carboxylase</fullName>
    </recommendedName>
</protein>
<keyword evidence="11" id="KW-1185">Reference proteome</keyword>
<evidence type="ECO:0000259" key="9">
    <source>
        <dbReference type="PROSITE" id="PS50968"/>
    </source>
</evidence>
<dbReference type="Pfam" id="PF00364">
    <property type="entry name" value="Biotin_lipoyl"/>
    <property type="match status" value="1"/>
</dbReference>
<keyword evidence="4 8" id="KW-0276">Fatty acid metabolism</keyword>
<dbReference type="PROSITE" id="PS00188">
    <property type="entry name" value="BIOTIN"/>
    <property type="match status" value="1"/>
</dbReference>
<evidence type="ECO:0000256" key="2">
    <source>
        <dbReference type="ARBA" id="ARBA00017562"/>
    </source>
</evidence>
<dbReference type="Gene3D" id="2.40.50.100">
    <property type="match status" value="1"/>
</dbReference>
<evidence type="ECO:0000256" key="3">
    <source>
        <dbReference type="ARBA" id="ARBA00022516"/>
    </source>
</evidence>
<comment type="function">
    <text evidence="8">This protein is a component of the acetyl coenzyme A carboxylase complex; first, biotin carboxylase catalyzes the carboxylation of the carrier protein and then the transcarboxylase transfers the carboxyl group to form malonyl-CoA.</text>
</comment>
<dbReference type="InterPro" id="IPR000089">
    <property type="entry name" value="Biotin_lipoyl"/>
</dbReference>
<dbReference type="Proteomes" id="UP001219605">
    <property type="component" value="Chromosome"/>
</dbReference>
<dbReference type="EMBL" id="CP118615">
    <property type="protein sequence ID" value="WDZ82171.1"/>
    <property type="molecule type" value="Genomic_DNA"/>
</dbReference>
<gene>
    <name evidence="10" type="ORF">PVK37_16820</name>
</gene>
<evidence type="ECO:0000256" key="4">
    <source>
        <dbReference type="ARBA" id="ARBA00022832"/>
    </source>
</evidence>
<evidence type="ECO:0000256" key="5">
    <source>
        <dbReference type="ARBA" id="ARBA00023098"/>
    </source>
</evidence>
<dbReference type="RefSeq" id="WP_275028349.1">
    <property type="nucleotide sequence ID" value="NZ_CP118615.1"/>
</dbReference>
<comment type="pathway">
    <text evidence="1 8">Lipid metabolism; fatty acid biosynthesis.</text>
</comment>
<dbReference type="PANTHER" id="PTHR45266:SF3">
    <property type="entry name" value="OXALOACETATE DECARBOXYLASE ALPHA CHAIN"/>
    <property type="match status" value="1"/>
</dbReference>
<evidence type="ECO:0000313" key="11">
    <source>
        <dbReference type="Proteomes" id="UP001219605"/>
    </source>
</evidence>
<keyword evidence="3 8" id="KW-0444">Lipid biosynthesis</keyword>
<accession>A0ABY7ZHE5</accession>
<keyword evidence="6 8" id="KW-0275">Fatty acid biosynthesis</keyword>
<dbReference type="PROSITE" id="PS50968">
    <property type="entry name" value="BIOTINYL_LIPOYL"/>
    <property type="match status" value="1"/>
</dbReference>
<sequence>MTQTIPGDQVDWTLKLLSATTEALMSSAPPGLHRVAVRAGDVSLEVEWRPGDPVPVTTAGGPVAAVTQVTVAAPPAATDSDLIHVRAPIVGTFYAAPEPGAAPFVSVGDLVEAGQQVAIVEAMKLMNAVTAPQAGRVVEVLVADAGRVEYDQGLIVLAPVDQS</sequence>
<evidence type="ECO:0000256" key="1">
    <source>
        <dbReference type="ARBA" id="ARBA00005194"/>
    </source>
</evidence>